<evidence type="ECO:0000313" key="3">
    <source>
        <dbReference type="EMBL" id="KAK4232819.1"/>
    </source>
</evidence>
<reference evidence="3" key="1">
    <citation type="journal article" date="2023" name="Mol. Phylogenet. Evol.">
        <title>Genome-scale phylogeny and comparative genomics of the fungal order Sordariales.</title>
        <authorList>
            <person name="Hensen N."/>
            <person name="Bonometti L."/>
            <person name="Westerberg I."/>
            <person name="Brannstrom I.O."/>
            <person name="Guillou S."/>
            <person name="Cros-Aarteil S."/>
            <person name="Calhoun S."/>
            <person name="Haridas S."/>
            <person name="Kuo A."/>
            <person name="Mondo S."/>
            <person name="Pangilinan J."/>
            <person name="Riley R."/>
            <person name="LaButti K."/>
            <person name="Andreopoulos B."/>
            <person name="Lipzen A."/>
            <person name="Chen C."/>
            <person name="Yan M."/>
            <person name="Daum C."/>
            <person name="Ng V."/>
            <person name="Clum A."/>
            <person name="Steindorff A."/>
            <person name="Ohm R.A."/>
            <person name="Martin F."/>
            <person name="Silar P."/>
            <person name="Natvig D.O."/>
            <person name="Lalanne C."/>
            <person name="Gautier V."/>
            <person name="Ament-Velasquez S.L."/>
            <person name="Kruys A."/>
            <person name="Hutchinson M.I."/>
            <person name="Powell A.J."/>
            <person name="Barry K."/>
            <person name="Miller A.N."/>
            <person name="Grigoriev I.V."/>
            <person name="Debuchy R."/>
            <person name="Gladieux P."/>
            <person name="Hiltunen Thoren M."/>
            <person name="Johannesson H."/>
        </authorList>
    </citation>
    <scope>NUCLEOTIDE SEQUENCE</scope>
    <source>
        <strain evidence="3">CBS 532.94</strain>
    </source>
</reference>
<dbReference type="Proteomes" id="UP001303760">
    <property type="component" value="Unassembled WGS sequence"/>
</dbReference>
<keyword evidence="2" id="KW-1133">Transmembrane helix</keyword>
<gene>
    <name evidence="3" type="ORF">C8A03DRAFT_39542</name>
</gene>
<evidence type="ECO:0000313" key="4">
    <source>
        <dbReference type="Proteomes" id="UP001303760"/>
    </source>
</evidence>
<keyword evidence="4" id="KW-1185">Reference proteome</keyword>
<dbReference type="EMBL" id="MU860858">
    <property type="protein sequence ID" value="KAK4232819.1"/>
    <property type="molecule type" value="Genomic_DNA"/>
</dbReference>
<reference evidence="3" key="2">
    <citation type="submission" date="2023-05" db="EMBL/GenBank/DDBJ databases">
        <authorList>
            <consortium name="Lawrence Berkeley National Laboratory"/>
            <person name="Steindorff A."/>
            <person name="Hensen N."/>
            <person name="Bonometti L."/>
            <person name="Westerberg I."/>
            <person name="Brannstrom I.O."/>
            <person name="Guillou S."/>
            <person name="Cros-Aarteil S."/>
            <person name="Calhoun S."/>
            <person name="Haridas S."/>
            <person name="Kuo A."/>
            <person name="Mondo S."/>
            <person name="Pangilinan J."/>
            <person name="Riley R."/>
            <person name="Labutti K."/>
            <person name="Andreopoulos B."/>
            <person name="Lipzen A."/>
            <person name="Chen C."/>
            <person name="Yanf M."/>
            <person name="Daum C."/>
            <person name="Ng V."/>
            <person name="Clum A."/>
            <person name="Ohm R."/>
            <person name="Martin F."/>
            <person name="Silar P."/>
            <person name="Natvig D."/>
            <person name="Lalanne C."/>
            <person name="Gautier V."/>
            <person name="Ament-Velasquez S.L."/>
            <person name="Kruys A."/>
            <person name="Hutchinson M.I."/>
            <person name="Powell A.J."/>
            <person name="Barry K."/>
            <person name="Miller A.N."/>
            <person name="Grigoriev I.V."/>
            <person name="Debuchy R."/>
            <person name="Gladieux P."/>
            <person name="Thoren M.H."/>
            <person name="Johannesson H."/>
        </authorList>
    </citation>
    <scope>NUCLEOTIDE SEQUENCE</scope>
    <source>
        <strain evidence="3">CBS 532.94</strain>
    </source>
</reference>
<evidence type="ECO:0000256" key="1">
    <source>
        <dbReference type="SAM" id="MobiDB-lite"/>
    </source>
</evidence>
<keyword evidence="2" id="KW-0812">Transmembrane</keyword>
<evidence type="ECO:0000256" key="2">
    <source>
        <dbReference type="SAM" id="Phobius"/>
    </source>
</evidence>
<feature type="region of interest" description="Disordered" evidence="1">
    <location>
        <begin position="144"/>
        <end position="172"/>
    </location>
</feature>
<comment type="caution">
    <text evidence="3">The sequence shown here is derived from an EMBL/GenBank/DDBJ whole genome shotgun (WGS) entry which is preliminary data.</text>
</comment>
<feature type="transmembrane region" description="Helical" evidence="2">
    <location>
        <begin position="109"/>
        <end position="133"/>
    </location>
</feature>
<proteinExistence type="predicted"/>
<name>A0AAN7H8V3_9PEZI</name>
<protein>
    <submittedName>
        <fullName evidence="3">Uncharacterized protein</fullName>
    </submittedName>
</protein>
<dbReference type="AlphaFoldDB" id="A0AAN7H8V3"/>
<accession>A0AAN7H8V3</accession>
<sequence length="256" mass="26800">MTEIGVLAGGAGQHDHSTLEVVPTQYYGKVAFNKNDKVAFVPCREHDKVVVPPKSYIAADYDQAQANRGPWSPQTPLALSRSAWDGDAGGLGGDVGTEKRERILGLKRWVAIVLGVTSLVAIGVAVGAGVGVLTRSRNNAEAEAAASQSVTATSAWRTSTSGSPTSSAPQSTAFRQVGGVGGRCSDNWGSDCICLDENVCAGTWNGIAKTGLRPNWPCPNDPVNIKGCYVQPCRGASQPSSRCLWREGCVEADPGK</sequence>
<keyword evidence="2" id="KW-0472">Membrane</keyword>
<organism evidence="3 4">
    <name type="scientific">Achaetomium macrosporum</name>
    <dbReference type="NCBI Taxonomy" id="79813"/>
    <lineage>
        <taxon>Eukaryota</taxon>
        <taxon>Fungi</taxon>
        <taxon>Dikarya</taxon>
        <taxon>Ascomycota</taxon>
        <taxon>Pezizomycotina</taxon>
        <taxon>Sordariomycetes</taxon>
        <taxon>Sordariomycetidae</taxon>
        <taxon>Sordariales</taxon>
        <taxon>Chaetomiaceae</taxon>
        <taxon>Achaetomium</taxon>
    </lineage>
</organism>